<keyword evidence="8" id="KW-0963">Cytoplasm</keyword>
<evidence type="ECO:0000256" key="5">
    <source>
        <dbReference type="ARBA" id="ARBA00023098"/>
    </source>
</evidence>
<dbReference type="PANTHER" id="PTHR43091">
    <property type="entry name" value="3-OXOACYL-[ACYL-CARRIER-PROTEIN] SYNTHASE"/>
    <property type="match status" value="1"/>
</dbReference>
<dbReference type="GO" id="GO:0033818">
    <property type="term" value="F:beta-ketoacyl-acyl-carrier-protein synthase III activity"/>
    <property type="evidence" value="ECO:0007669"/>
    <property type="project" value="UniProtKB-UniRule"/>
</dbReference>
<evidence type="ECO:0000256" key="6">
    <source>
        <dbReference type="ARBA" id="ARBA00023160"/>
    </source>
</evidence>
<name>A0A6J4U0X0_9BACT</name>
<organism evidence="11">
    <name type="scientific">uncultured Thermomicrobiales bacterium</name>
    <dbReference type="NCBI Taxonomy" id="1645740"/>
    <lineage>
        <taxon>Bacteria</taxon>
        <taxon>Pseudomonadati</taxon>
        <taxon>Thermomicrobiota</taxon>
        <taxon>Thermomicrobia</taxon>
        <taxon>Thermomicrobiales</taxon>
        <taxon>environmental samples</taxon>
    </lineage>
</organism>
<dbReference type="GO" id="GO:0004315">
    <property type="term" value="F:3-oxoacyl-[acyl-carrier-protein] synthase activity"/>
    <property type="evidence" value="ECO:0007669"/>
    <property type="project" value="InterPro"/>
</dbReference>
<dbReference type="PANTHER" id="PTHR43091:SF1">
    <property type="entry name" value="BETA-KETOACYL-[ACYL-CARRIER-PROTEIN] SYNTHASE III, CHLOROPLASTIC"/>
    <property type="match status" value="1"/>
</dbReference>
<evidence type="ECO:0000256" key="1">
    <source>
        <dbReference type="ARBA" id="ARBA00008642"/>
    </source>
</evidence>
<dbReference type="InterPro" id="IPR004655">
    <property type="entry name" value="FabH"/>
</dbReference>
<comment type="subunit">
    <text evidence="8">Homodimer.</text>
</comment>
<feature type="domain" description="Beta-ketoacyl-[acyl-carrier-protein] synthase III N-terminal" evidence="10">
    <location>
        <begin position="109"/>
        <end position="187"/>
    </location>
</feature>
<keyword evidence="7 8" id="KW-0511">Multifunctional enzyme</keyword>
<keyword evidence="8 11" id="KW-0012">Acyltransferase</keyword>
<dbReference type="SUPFAM" id="SSF53901">
    <property type="entry name" value="Thiolase-like"/>
    <property type="match status" value="1"/>
</dbReference>
<evidence type="ECO:0000256" key="7">
    <source>
        <dbReference type="ARBA" id="ARBA00023268"/>
    </source>
</evidence>
<comment type="domain">
    <text evidence="8">The last Arg residue of the ACP-binding site is essential for the weak association between ACP/AcpP and FabH.</text>
</comment>
<evidence type="ECO:0000313" key="11">
    <source>
        <dbReference type="EMBL" id="CAA9537875.1"/>
    </source>
</evidence>
<dbReference type="EMBL" id="CADCWG010000028">
    <property type="protein sequence ID" value="CAA9537875.1"/>
    <property type="molecule type" value="Genomic_DNA"/>
</dbReference>
<dbReference type="AlphaFoldDB" id="A0A6J4U0X0"/>
<proteinExistence type="inferred from homology"/>
<feature type="active site" evidence="8">
    <location>
        <position position="115"/>
    </location>
</feature>
<comment type="similarity">
    <text evidence="1 8">Belongs to the thiolase-like superfamily. FabH family.</text>
</comment>
<keyword evidence="5 8" id="KW-0443">Lipid metabolism</keyword>
<comment type="function">
    <text evidence="8">Catalyzes the condensation reaction of fatty acid synthesis by the addition to an acyl acceptor of two carbons from malonyl-ACP. Catalyzes the first condensation reaction which initiates fatty acid synthesis and may therefore play a role in governing the total rate of fatty acid production. Possesses both acetoacetyl-ACP synthase and acetyl transacylase activities. Its substrate specificity determines the biosynthesis of branched-chain and/or straight-chain of fatty acids.</text>
</comment>
<feature type="domain" description="Beta-ketoacyl-[acyl-carrier-protein] synthase III C-terminal" evidence="9">
    <location>
        <begin position="272"/>
        <end position="360"/>
    </location>
</feature>
<accession>A0A6J4U0X0</accession>
<dbReference type="CDD" id="cd00830">
    <property type="entry name" value="KAS_III"/>
    <property type="match status" value="1"/>
</dbReference>
<dbReference type="HAMAP" id="MF_01815">
    <property type="entry name" value="FabH"/>
    <property type="match status" value="1"/>
</dbReference>
<dbReference type="GO" id="GO:0006633">
    <property type="term" value="P:fatty acid biosynthetic process"/>
    <property type="evidence" value="ECO:0007669"/>
    <property type="project" value="UniProtKB-UniRule"/>
</dbReference>
<evidence type="ECO:0000256" key="4">
    <source>
        <dbReference type="ARBA" id="ARBA00022832"/>
    </source>
</evidence>
<evidence type="ECO:0000256" key="8">
    <source>
        <dbReference type="HAMAP-Rule" id="MF_01815"/>
    </source>
</evidence>
<keyword evidence="4 8" id="KW-0276">Fatty acid metabolism</keyword>
<dbReference type="InterPro" id="IPR013751">
    <property type="entry name" value="ACP_syn_III_N"/>
</dbReference>
<feature type="active site" evidence="8">
    <location>
        <position position="287"/>
    </location>
</feature>
<dbReference type="NCBIfam" id="NF006829">
    <property type="entry name" value="PRK09352.1"/>
    <property type="match status" value="1"/>
</dbReference>
<evidence type="ECO:0000259" key="10">
    <source>
        <dbReference type="Pfam" id="PF08545"/>
    </source>
</evidence>
<reference evidence="11" key="1">
    <citation type="submission" date="2020-02" db="EMBL/GenBank/DDBJ databases">
        <authorList>
            <person name="Meier V. D."/>
        </authorList>
    </citation>
    <scope>NUCLEOTIDE SEQUENCE</scope>
    <source>
        <strain evidence="11">AVDCRST_MAG49</strain>
    </source>
</reference>
<comment type="catalytic activity">
    <reaction evidence="8">
        <text>malonyl-[ACP] + acetyl-CoA + H(+) = 3-oxobutanoyl-[ACP] + CO2 + CoA</text>
        <dbReference type="Rhea" id="RHEA:12080"/>
        <dbReference type="Rhea" id="RHEA-COMP:9623"/>
        <dbReference type="Rhea" id="RHEA-COMP:9625"/>
        <dbReference type="ChEBI" id="CHEBI:15378"/>
        <dbReference type="ChEBI" id="CHEBI:16526"/>
        <dbReference type="ChEBI" id="CHEBI:57287"/>
        <dbReference type="ChEBI" id="CHEBI:57288"/>
        <dbReference type="ChEBI" id="CHEBI:78449"/>
        <dbReference type="ChEBI" id="CHEBI:78450"/>
        <dbReference type="EC" id="2.3.1.180"/>
    </reaction>
</comment>
<evidence type="ECO:0000259" key="9">
    <source>
        <dbReference type="Pfam" id="PF08541"/>
    </source>
</evidence>
<dbReference type="GO" id="GO:0005737">
    <property type="term" value="C:cytoplasm"/>
    <property type="evidence" value="ECO:0007669"/>
    <property type="project" value="UniProtKB-SubCell"/>
</dbReference>
<dbReference type="Gene3D" id="3.40.47.10">
    <property type="match status" value="1"/>
</dbReference>
<dbReference type="UniPathway" id="UPA00094"/>
<comment type="subcellular location">
    <subcellularLocation>
        <location evidence="8">Cytoplasm</location>
    </subcellularLocation>
</comment>
<feature type="region of interest" description="ACP-binding" evidence="8">
    <location>
        <begin position="288"/>
        <end position="292"/>
    </location>
</feature>
<keyword evidence="6 8" id="KW-0275">Fatty acid biosynthesis</keyword>
<feature type="active site" evidence="8">
    <location>
        <position position="317"/>
    </location>
</feature>
<evidence type="ECO:0000256" key="2">
    <source>
        <dbReference type="ARBA" id="ARBA00022516"/>
    </source>
</evidence>
<comment type="pathway">
    <text evidence="8">Lipid metabolism; fatty acid biosynthesis.</text>
</comment>
<protein>
    <recommendedName>
        <fullName evidence="8">Beta-ketoacyl-[acyl-carrier-protein] synthase III</fullName>
        <shortName evidence="8">Beta-ketoacyl-ACP synthase III</shortName>
        <shortName evidence="8">KAS III</shortName>
        <ecNumber evidence="8">2.3.1.180</ecNumber>
    </recommendedName>
    <alternativeName>
        <fullName evidence="8">3-oxoacyl-[acyl-carrier-protein] synthase 3</fullName>
    </alternativeName>
    <alternativeName>
        <fullName evidence="8">3-oxoacyl-[acyl-carrier-protein] synthase III</fullName>
    </alternativeName>
</protein>
<evidence type="ECO:0000256" key="3">
    <source>
        <dbReference type="ARBA" id="ARBA00022679"/>
    </source>
</evidence>
<dbReference type="InterPro" id="IPR016039">
    <property type="entry name" value="Thiolase-like"/>
</dbReference>
<keyword evidence="2 8" id="KW-0444">Lipid biosynthesis</keyword>
<dbReference type="EC" id="2.3.1.180" evidence="8"/>
<sequence>MAMGRNAAITGWGMAVPDRVLTNADLERLVDTSDEWIVSRTGIRERRVVGPGDSSTSLAVAASRQALAEARLTPGDIDLILCATYTPDQFLVSQACLVQAELGGTAAAFDLGAACSGFVYALATGAQFVQTGFHRRVLVIGVDTQTRFVDYTDRATCILFGDGAGAVVLEAADGEVGLLSAVLGADGTGQGHLYVPGWDHAEPDAIESTTLAATAEGPFRTNGTAAVAAVAAPFSATTRPTLPSRPVMRMSGNEVFRFAVRVMGEAAAEAVEKAGLSFADIDMLIPHQANLRIIDAAARQLTLPREKVWVNVDRYGNTSSASIPIALCEAVAAGGVADGDNLVLVAFGGGLSWAAAVVRWGTAGVEALAARSDAGVLVPGQSPGA</sequence>
<keyword evidence="3 8" id="KW-0808">Transferase</keyword>
<dbReference type="InterPro" id="IPR013747">
    <property type="entry name" value="ACP_syn_III_C"/>
</dbReference>
<dbReference type="Pfam" id="PF08541">
    <property type="entry name" value="ACP_syn_III_C"/>
    <property type="match status" value="1"/>
</dbReference>
<gene>
    <name evidence="8" type="primary">fabH</name>
    <name evidence="11" type="ORF">AVDCRST_MAG49-502</name>
</gene>
<dbReference type="Pfam" id="PF08545">
    <property type="entry name" value="ACP_syn_III"/>
    <property type="match status" value="1"/>
</dbReference>